<dbReference type="EMBL" id="AMFJ01034311">
    <property type="protein sequence ID" value="EKD29707.1"/>
    <property type="molecule type" value="Genomic_DNA"/>
</dbReference>
<keyword evidence="1" id="KW-0472">Membrane</keyword>
<keyword evidence="1" id="KW-0812">Transmembrane</keyword>
<keyword evidence="1" id="KW-1133">Transmembrane helix</keyword>
<evidence type="ECO:0000256" key="1">
    <source>
        <dbReference type="SAM" id="Phobius"/>
    </source>
</evidence>
<evidence type="ECO:0000313" key="2">
    <source>
        <dbReference type="EMBL" id="EKD29707.1"/>
    </source>
</evidence>
<reference evidence="2" key="1">
    <citation type="journal article" date="2012" name="Science">
        <title>Fermentation, hydrogen, and sulfur metabolism in multiple uncultivated bacterial phyla.</title>
        <authorList>
            <person name="Wrighton K.C."/>
            <person name="Thomas B.C."/>
            <person name="Sharon I."/>
            <person name="Miller C.S."/>
            <person name="Castelle C.J."/>
            <person name="VerBerkmoes N.C."/>
            <person name="Wilkins M.J."/>
            <person name="Hettich R.L."/>
            <person name="Lipton M.S."/>
            <person name="Williams K.H."/>
            <person name="Long P.E."/>
            <person name="Banfield J.F."/>
        </authorList>
    </citation>
    <scope>NUCLEOTIDE SEQUENCE [LARGE SCALE GENOMIC DNA]</scope>
</reference>
<accession>K1XWX2</accession>
<protein>
    <submittedName>
        <fullName evidence="2">Uncharacterized protein</fullName>
    </submittedName>
</protein>
<proteinExistence type="predicted"/>
<comment type="caution">
    <text evidence="2">The sequence shown here is derived from an EMBL/GenBank/DDBJ whole genome shotgun (WGS) entry which is preliminary data.</text>
</comment>
<dbReference type="AlphaFoldDB" id="K1XWX2"/>
<name>K1XWX2_9BACT</name>
<organism evidence="2">
    <name type="scientific">uncultured bacterium</name>
    <name type="common">gcode 4</name>
    <dbReference type="NCBI Taxonomy" id="1234023"/>
    <lineage>
        <taxon>Bacteria</taxon>
        <taxon>environmental samples</taxon>
    </lineage>
</organism>
<feature type="transmembrane region" description="Helical" evidence="1">
    <location>
        <begin position="5"/>
        <end position="25"/>
    </location>
</feature>
<sequence length="52" mass="6118">MKKNVLIIIVCIIISIFSIIVYNTFYSPHPVDSWYLKSTESTNLYDAKWSDF</sequence>
<gene>
    <name evidence="2" type="ORF">ACD_78C00311G0002</name>
</gene>